<dbReference type="GO" id="GO:0005737">
    <property type="term" value="C:cytoplasm"/>
    <property type="evidence" value="ECO:0007669"/>
    <property type="project" value="UniProtKB-UniRule"/>
</dbReference>
<evidence type="ECO:0000256" key="6">
    <source>
        <dbReference type="ARBA" id="ARBA00023163"/>
    </source>
</evidence>
<comment type="caution">
    <text evidence="9">The sequence shown here is derived from an EMBL/GenBank/DDBJ whole genome shotgun (WGS) entry which is preliminary data.</text>
</comment>
<dbReference type="InterPro" id="IPR038619">
    <property type="entry name" value="MraZ_sf"/>
</dbReference>
<evidence type="ECO:0000256" key="7">
    <source>
        <dbReference type="HAMAP-Rule" id="MF_01008"/>
    </source>
</evidence>
<dbReference type="STRING" id="1522368.IN07_22800"/>
<evidence type="ECO:0000256" key="5">
    <source>
        <dbReference type="ARBA" id="ARBA00023125"/>
    </source>
</evidence>
<dbReference type="PANTHER" id="PTHR34701:SF1">
    <property type="entry name" value="TRANSCRIPTIONAL REGULATOR MRAZ"/>
    <property type="match status" value="1"/>
</dbReference>
<keyword evidence="9" id="KW-0131">Cell cycle</keyword>
<dbReference type="GO" id="GO:0009295">
    <property type="term" value="C:nucleoid"/>
    <property type="evidence" value="ECO:0007669"/>
    <property type="project" value="UniProtKB-SubCell"/>
</dbReference>
<keyword evidence="2 7" id="KW-0963">Cytoplasm</keyword>
<dbReference type="HAMAP" id="MF_01008">
    <property type="entry name" value="MraZ"/>
    <property type="match status" value="1"/>
</dbReference>
<accession>A0A098Y0L9</accession>
<dbReference type="InterPro" id="IPR003444">
    <property type="entry name" value="MraZ"/>
</dbReference>
<dbReference type="GO" id="GO:0000976">
    <property type="term" value="F:transcription cis-regulatory region binding"/>
    <property type="evidence" value="ECO:0007669"/>
    <property type="project" value="TreeGrafter"/>
</dbReference>
<dbReference type="AlphaFoldDB" id="A0A098Y0L9"/>
<feature type="domain" description="SpoVT-AbrB" evidence="8">
    <location>
        <begin position="5"/>
        <end position="47"/>
    </location>
</feature>
<organism evidence="9 10">
    <name type="scientific">Modestobacter caceresii</name>
    <dbReference type="NCBI Taxonomy" id="1522368"/>
    <lineage>
        <taxon>Bacteria</taxon>
        <taxon>Bacillati</taxon>
        <taxon>Actinomycetota</taxon>
        <taxon>Actinomycetes</taxon>
        <taxon>Geodermatophilales</taxon>
        <taxon>Geodermatophilaceae</taxon>
        <taxon>Modestobacter</taxon>
    </lineage>
</organism>
<keyword evidence="3" id="KW-0677">Repeat</keyword>
<comment type="subunit">
    <text evidence="7">Forms oligomers.</text>
</comment>
<keyword evidence="6 7" id="KW-0804">Transcription</keyword>
<evidence type="ECO:0000256" key="3">
    <source>
        <dbReference type="ARBA" id="ARBA00022737"/>
    </source>
</evidence>
<dbReference type="SUPFAM" id="SSF89447">
    <property type="entry name" value="AbrB/MazE/MraZ-like"/>
    <property type="match status" value="1"/>
</dbReference>
<dbReference type="EMBL" id="JPMX01000119">
    <property type="protein sequence ID" value="KGH44493.1"/>
    <property type="molecule type" value="Genomic_DNA"/>
</dbReference>
<dbReference type="Pfam" id="PF02381">
    <property type="entry name" value="MraZ"/>
    <property type="match status" value="2"/>
</dbReference>
<reference evidence="9 10" key="1">
    <citation type="submission" date="2014-07" db="EMBL/GenBank/DDBJ databases">
        <title>Biosystematic studies on Modestobacter strains isolated from extreme hyper-arid desert soil and from historic building.</title>
        <authorList>
            <person name="Bukarasam K."/>
            <person name="Bull A."/>
            <person name="Girard G."/>
            <person name="van Wezel G."/>
            <person name="Goodfellow M."/>
        </authorList>
    </citation>
    <scope>NUCLEOTIDE SEQUENCE [LARGE SCALE GENOMIC DNA]</scope>
    <source>
        <strain evidence="9 10">KNN45-2b</strain>
    </source>
</reference>
<dbReference type="InterPro" id="IPR020603">
    <property type="entry name" value="MraZ_dom"/>
</dbReference>
<dbReference type="CDD" id="cd16320">
    <property type="entry name" value="MraZ_N"/>
    <property type="match status" value="1"/>
</dbReference>
<dbReference type="InterPro" id="IPR035642">
    <property type="entry name" value="MraZ_N"/>
</dbReference>
<sequence>MFVGSYPLRLDEKGRLALPVRYRELVADGMVIKKGQERCVYGLTMARVAEQSAALKSMAPADTNAGRMHARMSFGSMVEVEADKTGRITIPATLREYAGLDRDVVVVGVDTRFEIWDSGTWDAYVAEQEAVFAAMESEGMPTLS</sequence>
<evidence type="ECO:0000256" key="2">
    <source>
        <dbReference type="ARBA" id="ARBA00022490"/>
    </source>
</evidence>
<dbReference type="RefSeq" id="WP_036340702.1">
    <property type="nucleotide sequence ID" value="NZ_JPMX01000119.1"/>
</dbReference>
<dbReference type="Gene3D" id="3.40.1550.20">
    <property type="entry name" value="Transcriptional regulator MraZ domain"/>
    <property type="match status" value="1"/>
</dbReference>
<evidence type="ECO:0000313" key="10">
    <source>
        <dbReference type="Proteomes" id="UP000029713"/>
    </source>
</evidence>
<keyword evidence="4 7" id="KW-0805">Transcription regulation</keyword>
<name>A0A098Y0L9_9ACTN</name>
<evidence type="ECO:0000256" key="1">
    <source>
        <dbReference type="ARBA" id="ARBA00013860"/>
    </source>
</evidence>
<protein>
    <recommendedName>
        <fullName evidence="1 7">Transcriptional regulator MraZ</fullName>
    </recommendedName>
</protein>
<evidence type="ECO:0000259" key="8">
    <source>
        <dbReference type="PROSITE" id="PS51740"/>
    </source>
</evidence>
<dbReference type="GO" id="GO:0051301">
    <property type="term" value="P:cell division"/>
    <property type="evidence" value="ECO:0007669"/>
    <property type="project" value="UniProtKB-KW"/>
</dbReference>
<keyword evidence="10" id="KW-1185">Reference proteome</keyword>
<dbReference type="Proteomes" id="UP000029713">
    <property type="component" value="Unassembled WGS sequence"/>
</dbReference>
<dbReference type="GO" id="GO:2000143">
    <property type="term" value="P:negative regulation of DNA-templated transcription initiation"/>
    <property type="evidence" value="ECO:0007669"/>
    <property type="project" value="TreeGrafter"/>
</dbReference>
<comment type="subcellular location">
    <subcellularLocation>
        <location evidence="7">Cytoplasm</location>
        <location evidence="7">Nucleoid</location>
    </subcellularLocation>
</comment>
<gene>
    <name evidence="7" type="primary">mraZ</name>
    <name evidence="9" type="ORF">IN07_22800</name>
</gene>
<dbReference type="PROSITE" id="PS51740">
    <property type="entry name" value="SPOVT_ABRB"/>
    <property type="match status" value="2"/>
</dbReference>
<keyword evidence="5 7" id="KW-0238">DNA-binding</keyword>
<evidence type="ECO:0000313" key="9">
    <source>
        <dbReference type="EMBL" id="KGH44493.1"/>
    </source>
</evidence>
<feature type="domain" description="SpoVT-AbrB" evidence="8">
    <location>
        <begin position="77"/>
        <end position="120"/>
    </location>
</feature>
<keyword evidence="9" id="KW-0132">Cell division</keyword>
<dbReference type="InterPro" id="IPR037914">
    <property type="entry name" value="SpoVT-AbrB_sf"/>
</dbReference>
<dbReference type="PANTHER" id="PTHR34701">
    <property type="entry name" value="TRANSCRIPTIONAL REGULATOR MRAZ"/>
    <property type="match status" value="1"/>
</dbReference>
<dbReference type="GO" id="GO:0003700">
    <property type="term" value="F:DNA-binding transcription factor activity"/>
    <property type="evidence" value="ECO:0007669"/>
    <property type="project" value="UniProtKB-UniRule"/>
</dbReference>
<dbReference type="InterPro" id="IPR007159">
    <property type="entry name" value="SpoVT-AbrB_dom"/>
</dbReference>
<evidence type="ECO:0000256" key="4">
    <source>
        <dbReference type="ARBA" id="ARBA00023015"/>
    </source>
</evidence>
<dbReference type="InterPro" id="IPR035644">
    <property type="entry name" value="MraZ_C"/>
</dbReference>
<dbReference type="NCBIfam" id="TIGR00242">
    <property type="entry name" value="division/cell wall cluster transcriptional repressor MraZ"/>
    <property type="match status" value="1"/>
</dbReference>
<dbReference type="CDD" id="cd16321">
    <property type="entry name" value="MraZ_C"/>
    <property type="match status" value="1"/>
</dbReference>
<proteinExistence type="inferred from homology"/>
<comment type="similarity">
    <text evidence="7">Belongs to the MraZ family.</text>
</comment>
<dbReference type="OrthoDB" id="9807753at2"/>